<evidence type="ECO:0000313" key="3">
    <source>
        <dbReference type="Proteomes" id="UP000078561"/>
    </source>
</evidence>
<dbReference type="AlphaFoldDB" id="A0A163ISQ3"/>
<dbReference type="Gene3D" id="1.10.443.20">
    <property type="entry name" value="Centromere DNA-binding protein complex CBF3 subunit, domain 2"/>
    <property type="match status" value="1"/>
</dbReference>
<dbReference type="GO" id="GO:0003677">
    <property type="term" value="F:DNA binding"/>
    <property type="evidence" value="ECO:0007669"/>
    <property type="project" value="InterPro"/>
</dbReference>
<dbReference type="OrthoDB" id="5103085at2759"/>
<evidence type="ECO:0000313" key="2">
    <source>
        <dbReference type="EMBL" id="SAL95094.1"/>
    </source>
</evidence>
<dbReference type="InParanoid" id="A0A163ISQ3"/>
<reference evidence="2" key="1">
    <citation type="submission" date="2016-04" db="EMBL/GenBank/DDBJ databases">
        <authorList>
            <person name="Evans L.H."/>
            <person name="Alamgir A."/>
            <person name="Owens N."/>
            <person name="Weber N.D."/>
            <person name="Virtaneva K."/>
            <person name="Barbian K."/>
            <person name="Babar A."/>
            <person name="Rosenke K."/>
        </authorList>
    </citation>
    <scope>NUCLEOTIDE SEQUENCE [LARGE SCALE GENOMIC DNA]</scope>
    <source>
        <strain evidence="2">CBS 101.48</strain>
    </source>
</reference>
<dbReference type="Pfam" id="PF16787">
    <property type="entry name" value="NDC10_II"/>
    <property type="match status" value="1"/>
</dbReference>
<feature type="domain" description="Ndc10" evidence="1">
    <location>
        <begin position="26"/>
        <end position="102"/>
    </location>
</feature>
<dbReference type="EMBL" id="LT550139">
    <property type="protein sequence ID" value="SAL95094.1"/>
    <property type="molecule type" value="Genomic_DNA"/>
</dbReference>
<proteinExistence type="predicted"/>
<accession>A0A163ISQ3</accession>
<name>A0A163ISQ3_ABSGL</name>
<dbReference type="InterPro" id="IPR031872">
    <property type="entry name" value="NDC10_II"/>
</dbReference>
<keyword evidence="3" id="KW-1185">Reference proteome</keyword>
<sequence>MKTKPPRQAQEWTCSSHRESIGKALFFPGIRSNKNTHINCGSSAHMYELIPGDPIQPTLAENAFVQVIMMFRKTFIQDSVLMMDFHPCYPIWQHSTFSDPAYLSFKRDLLQIEAQDHDPATHTPPSMCAYALYISNPD</sequence>
<dbReference type="Proteomes" id="UP000078561">
    <property type="component" value="Unassembled WGS sequence"/>
</dbReference>
<gene>
    <name evidence="2" type="primary">ABSGL_00393.1 scaffold 496</name>
</gene>
<evidence type="ECO:0000259" key="1">
    <source>
        <dbReference type="Pfam" id="PF16787"/>
    </source>
</evidence>
<protein>
    <recommendedName>
        <fullName evidence="1">Ndc10 domain-containing protein</fullName>
    </recommendedName>
</protein>
<dbReference type="InterPro" id="IPR038279">
    <property type="entry name" value="Ndc10_dom2_sf"/>
</dbReference>
<organism evidence="2">
    <name type="scientific">Absidia glauca</name>
    <name type="common">Pin mould</name>
    <dbReference type="NCBI Taxonomy" id="4829"/>
    <lineage>
        <taxon>Eukaryota</taxon>
        <taxon>Fungi</taxon>
        <taxon>Fungi incertae sedis</taxon>
        <taxon>Mucoromycota</taxon>
        <taxon>Mucoromycotina</taxon>
        <taxon>Mucoromycetes</taxon>
        <taxon>Mucorales</taxon>
        <taxon>Cunninghamellaceae</taxon>
        <taxon>Absidia</taxon>
    </lineage>
</organism>